<sequence length="83" mass="8613">MAWRHGGSGTAISSGGEATGARRRGLPTVAIRTAATLGLADVVATSSSARPCSFNEVSTTDNGATSARKFVKKKERDIEIYKG</sequence>
<feature type="region of interest" description="Disordered" evidence="1">
    <location>
        <begin position="1"/>
        <end position="24"/>
    </location>
</feature>
<proteinExistence type="predicted"/>
<protein>
    <submittedName>
        <fullName evidence="2">Uncharacterized protein</fullName>
    </submittedName>
</protein>
<dbReference type="EMBL" id="JBBNAG010000002">
    <property type="protein sequence ID" value="KAK9157806.1"/>
    <property type="molecule type" value="Genomic_DNA"/>
</dbReference>
<reference evidence="2 3" key="1">
    <citation type="submission" date="2024-01" db="EMBL/GenBank/DDBJ databases">
        <title>Genome assemblies of Stephania.</title>
        <authorList>
            <person name="Yang L."/>
        </authorList>
    </citation>
    <scope>NUCLEOTIDE SEQUENCE [LARGE SCALE GENOMIC DNA]</scope>
    <source>
        <strain evidence="2">JXDWG</strain>
        <tissue evidence="2">Leaf</tissue>
    </source>
</reference>
<evidence type="ECO:0000313" key="3">
    <source>
        <dbReference type="Proteomes" id="UP001419268"/>
    </source>
</evidence>
<dbReference type="Proteomes" id="UP001419268">
    <property type="component" value="Unassembled WGS sequence"/>
</dbReference>
<evidence type="ECO:0000313" key="2">
    <source>
        <dbReference type="EMBL" id="KAK9157806.1"/>
    </source>
</evidence>
<evidence type="ECO:0000256" key="1">
    <source>
        <dbReference type="SAM" id="MobiDB-lite"/>
    </source>
</evidence>
<organism evidence="2 3">
    <name type="scientific">Stephania cephalantha</name>
    <dbReference type="NCBI Taxonomy" id="152367"/>
    <lineage>
        <taxon>Eukaryota</taxon>
        <taxon>Viridiplantae</taxon>
        <taxon>Streptophyta</taxon>
        <taxon>Embryophyta</taxon>
        <taxon>Tracheophyta</taxon>
        <taxon>Spermatophyta</taxon>
        <taxon>Magnoliopsida</taxon>
        <taxon>Ranunculales</taxon>
        <taxon>Menispermaceae</taxon>
        <taxon>Menispermoideae</taxon>
        <taxon>Cissampelideae</taxon>
        <taxon>Stephania</taxon>
    </lineage>
</organism>
<accession>A0AAP0KSD3</accession>
<dbReference type="AlphaFoldDB" id="A0AAP0KSD3"/>
<keyword evidence="3" id="KW-1185">Reference proteome</keyword>
<comment type="caution">
    <text evidence="2">The sequence shown here is derived from an EMBL/GenBank/DDBJ whole genome shotgun (WGS) entry which is preliminary data.</text>
</comment>
<gene>
    <name evidence="2" type="ORF">Scep_004380</name>
</gene>
<name>A0AAP0KSD3_9MAGN</name>